<evidence type="ECO:0000313" key="6">
    <source>
        <dbReference type="Proteomes" id="UP000320160"/>
    </source>
</evidence>
<organism evidence="5 6">
    <name type="scientific">Sphingorhabdus contaminans</name>
    <dbReference type="NCBI Taxonomy" id="1343899"/>
    <lineage>
        <taxon>Bacteria</taxon>
        <taxon>Pseudomonadati</taxon>
        <taxon>Pseudomonadota</taxon>
        <taxon>Alphaproteobacteria</taxon>
        <taxon>Sphingomonadales</taxon>
        <taxon>Sphingomonadaceae</taxon>
        <taxon>Sphingorhabdus</taxon>
    </lineage>
</organism>
<name>A0A553WJ38_9SPHN</name>
<dbReference type="SFLD" id="SFLDG01084">
    <property type="entry name" value="Uncharacterised_Radical_SAM_Su"/>
    <property type="match status" value="1"/>
</dbReference>
<protein>
    <submittedName>
        <fullName evidence="5">PA0069 family radical SAM protein</fullName>
    </submittedName>
</protein>
<evidence type="ECO:0000313" key="5">
    <source>
        <dbReference type="EMBL" id="TSB04644.1"/>
    </source>
</evidence>
<dbReference type="SFLD" id="SFLDS00029">
    <property type="entry name" value="Radical_SAM"/>
    <property type="match status" value="1"/>
</dbReference>
<keyword evidence="3" id="KW-0411">Iron-sulfur</keyword>
<dbReference type="GO" id="GO:0051536">
    <property type="term" value="F:iron-sulfur cluster binding"/>
    <property type="evidence" value="ECO:0007669"/>
    <property type="project" value="UniProtKB-KW"/>
</dbReference>
<dbReference type="PANTHER" id="PTHR43432:SF3">
    <property type="entry name" value="SLR0285 PROTEIN"/>
    <property type="match status" value="1"/>
</dbReference>
<dbReference type="RefSeq" id="WP_143775532.1">
    <property type="nucleotide sequence ID" value="NZ_VKKU01000001.1"/>
</dbReference>
<proteinExistence type="predicted"/>
<dbReference type="CDD" id="cd01335">
    <property type="entry name" value="Radical_SAM"/>
    <property type="match status" value="1"/>
</dbReference>
<dbReference type="InterPro" id="IPR040086">
    <property type="entry name" value="MJ0683-like"/>
</dbReference>
<evidence type="ECO:0000259" key="4">
    <source>
        <dbReference type="PROSITE" id="PS51918"/>
    </source>
</evidence>
<dbReference type="GO" id="GO:0003824">
    <property type="term" value="F:catalytic activity"/>
    <property type="evidence" value="ECO:0007669"/>
    <property type="project" value="InterPro"/>
</dbReference>
<dbReference type="AlphaFoldDB" id="A0A553WJ38"/>
<dbReference type="GO" id="GO:0046872">
    <property type="term" value="F:metal ion binding"/>
    <property type="evidence" value="ECO:0007669"/>
    <property type="project" value="UniProtKB-KW"/>
</dbReference>
<dbReference type="OrthoDB" id="9785699at2"/>
<comment type="caution">
    <text evidence="5">The sequence shown here is derived from an EMBL/GenBank/DDBJ whole genome shotgun (WGS) entry which is preliminary data.</text>
</comment>
<dbReference type="Gene3D" id="3.80.30.30">
    <property type="match status" value="1"/>
</dbReference>
<dbReference type="Proteomes" id="UP000320160">
    <property type="component" value="Unassembled WGS sequence"/>
</dbReference>
<gene>
    <name evidence="5" type="ORF">FOM92_04310</name>
</gene>
<dbReference type="InterPro" id="IPR007197">
    <property type="entry name" value="rSAM"/>
</dbReference>
<evidence type="ECO:0000256" key="3">
    <source>
        <dbReference type="ARBA" id="ARBA00023014"/>
    </source>
</evidence>
<keyword evidence="1" id="KW-0479">Metal-binding</keyword>
<evidence type="ECO:0000256" key="1">
    <source>
        <dbReference type="ARBA" id="ARBA00022723"/>
    </source>
</evidence>
<reference evidence="5 6" key="1">
    <citation type="submission" date="2019-07" db="EMBL/GenBank/DDBJ databases">
        <authorList>
            <person name="Park M."/>
        </authorList>
    </citation>
    <scope>NUCLEOTIDE SEQUENCE [LARGE SCALE GENOMIC DNA]</scope>
    <source>
        <strain evidence="5 6">KCTC32445</strain>
    </source>
</reference>
<keyword evidence="2" id="KW-0408">Iron</keyword>
<dbReference type="InterPro" id="IPR006638">
    <property type="entry name" value="Elp3/MiaA/NifB-like_rSAM"/>
</dbReference>
<dbReference type="EMBL" id="VKKU01000001">
    <property type="protein sequence ID" value="TSB04644.1"/>
    <property type="molecule type" value="Genomic_DNA"/>
</dbReference>
<dbReference type="PANTHER" id="PTHR43432">
    <property type="entry name" value="SLR0285 PROTEIN"/>
    <property type="match status" value="1"/>
</dbReference>
<dbReference type="SUPFAM" id="SSF102114">
    <property type="entry name" value="Radical SAM enzymes"/>
    <property type="match status" value="1"/>
</dbReference>
<dbReference type="PROSITE" id="PS51918">
    <property type="entry name" value="RADICAL_SAM"/>
    <property type="match status" value="1"/>
</dbReference>
<dbReference type="NCBIfam" id="NF033668">
    <property type="entry name" value="rSAM_PA0069"/>
    <property type="match status" value="1"/>
</dbReference>
<feature type="domain" description="Radical SAM core" evidence="4">
    <location>
        <begin position="68"/>
        <end position="305"/>
    </location>
</feature>
<keyword evidence="6" id="KW-1185">Reference proteome</keyword>
<dbReference type="Pfam" id="PF04055">
    <property type="entry name" value="Radical_SAM"/>
    <property type="match status" value="1"/>
</dbReference>
<accession>A0A553WJ38</accession>
<dbReference type="SMART" id="SM00729">
    <property type="entry name" value="Elp3"/>
    <property type="match status" value="1"/>
</dbReference>
<evidence type="ECO:0000256" key="2">
    <source>
        <dbReference type="ARBA" id="ARBA00023004"/>
    </source>
</evidence>
<sequence>MSYPKSTRPASGRGAIENRVPVRFNLPDRILDGDWLDEREWQDGGAPRLRTTVTEEHPKSILSFNASPDLPFDRSVNAYRGCEHGCIYCYARPSHAFHDLSPGLDFESRLFAKPQAAALLRKTLAKKGYQPEPIAIGTNTDPYQPIERTYRITRQILEVMVETRHPIVITTKSAKVVDDVLLLADLAKDNLTGVALSVTTLDGKLARILEPRASSPHKRLEAVRLLADAGVYVHVNIAPIIPAITDTEIEDLVAAAAEFGAQSVSWIPIRLPHEVAPLFREWLYTHFPDRAAKVMNIIRDLRGGKDNDPAFFSRMRGTGSWAELIRTRMRIAKNRYGLGSSKWSVRSDLFVPPNVSGQLNLF</sequence>
<dbReference type="InterPro" id="IPR058240">
    <property type="entry name" value="rSAM_sf"/>
</dbReference>